<gene>
    <name evidence="1" type="ORF">H2204_007749</name>
</gene>
<dbReference type="AlphaFoldDB" id="A0AA38Y190"/>
<dbReference type="EMBL" id="JAPDRN010000054">
    <property type="protein sequence ID" value="KAJ9632662.1"/>
    <property type="molecule type" value="Genomic_DNA"/>
</dbReference>
<name>A0AA38Y190_9EURO</name>
<sequence>MADGAWGSRTRRRFYIDLRHCNHAPSAALAQRKGGPCYMHKDAAVTSSLYPHLFATLGDAVERLPDDLAKALETTLGTTMGAQADEGITLLGCLQRIRHVEAADGQPWPGKGRKQGHGIAMARIDRANAGLTLLLELLHAIERVRVDGDEGQQVGDDVREGLLLACRGLAEYVDLQLHPV</sequence>
<reference evidence="1" key="1">
    <citation type="submission" date="2022-10" db="EMBL/GenBank/DDBJ databases">
        <title>Culturing micro-colonial fungi from biological soil crusts in the Mojave desert and describing Neophaeococcomyces mojavensis, and introducing the new genera and species Taxawa tesnikishii.</title>
        <authorList>
            <person name="Kurbessoian T."/>
            <person name="Stajich J.E."/>
        </authorList>
    </citation>
    <scope>NUCLEOTIDE SEQUENCE</scope>
    <source>
        <strain evidence="1">TK_35</strain>
    </source>
</reference>
<protein>
    <submittedName>
        <fullName evidence="1">Uncharacterized protein</fullName>
    </submittedName>
</protein>
<organism evidence="1">
    <name type="scientific">Knufia peltigerae</name>
    <dbReference type="NCBI Taxonomy" id="1002370"/>
    <lineage>
        <taxon>Eukaryota</taxon>
        <taxon>Fungi</taxon>
        <taxon>Dikarya</taxon>
        <taxon>Ascomycota</taxon>
        <taxon>Pezizomycotina</taxon>
        <taxon>Eurotiomycetes</taxon>
        <taxon>Chaetothyriomycetidae</taxon>
        <taxon>Chaetothyriales</taxon>
        <taxon>Trichomeriaceae</taxon>
        <taxon>Knufia</taxon>
    </lineage>
</organism>
<accession>A0AA38Y190</accession>
<proteinExistence type="predicted"/>
<comment type="caution">
    <text evidence="1">The sequence shown here is derived from an EMBL/GenBank/DDBJ whole genome shotgun (WGS) entry which is preliminary data.</text>
</comment>
<evidence type="ECO:0000313" key="1">
    <source>
        <dbReference type="EMBL" id="KAJ9632662.1"/>
    </source>
</evidence>